<dbReference type="Pfam" id="PF13927">
    <property type="entry name" value="Ig_3"/>
    <property type="match status" value="2"/>
</dbReference>
<reference evidence="9" key="1">
    <citation type="submission" date="2016-11" db="UniProtKB">
        <authorList>
            <consortium name="WormBaseParasite"/>
        </authorList>
    </citation>
    <scope>IDENTIFICATION</scope>
</reference>
<dbReference type="PANTHER" id="PTHR44170:SF6">
    <property type="entry name" value="CONTACTIN"/>
    <property type="match status" value="1"/>
</dbReference>
<evidence type="ECO:0000256" key="2">
    <source>
        <dbReference type="ARBA" id="ARBA00022475"/>
    </source>
</evidence>
<dbReference type="SUPFAM" id="SSF48726">
    <property type="entry name" value="Immunoglobulin"/>
    <property type="match status" value="5"/>
</dbReference>
<dbReference type="InterPro" id="IPR003961">
    <property type="entry name" value="FN3_dom"/>
</dbReference>
<dbReference type="InterPro" id="IPR013783">
    <property type="entry name" value="Ig-like_fold"/>
</dbReference>
<dbReference type="GO" id="GO:0005886">
    <property type="term" value="C:plasma membrane"/>
    <property type="evidence" value="ECO:0007669"/>
    <property type="project" value="UniProtKB-SubCell"/>
</dbReference>
<protein>
    <submittedName>
        <fullName evidence="9">Contactin-3-like</fullName>
    </submittedName>
</protein>
<dbReference type="Pfam" id="PF07679">
    <property type="entry name" value="I-set"/>
    <property type="match status" value="1"/>
</dbReference>
<dbReference type="Proteomes" id="UP000095284">
    <property type="component" value="Unplaced"/>
</dbReference>
<keyword evidence="5" id="KW-1015">Disulfide bond</keyword>
<dbReference type="SMART" id="SM00060">
    <property type="entry name" value="FN3"/>
    <property type="match status" value="3"/>
</dbReference>
<dbReference type="Gene3D" id="2.60.40.10">
    <property type="entry name" value="Immunoglobulins"/>
    <property type="match status" value="9"/>
</dbReference>
<keyword evidence="4" id="KW-0472">Membrane</keyword>
<dbReference type="InterPro" id="IPR003598">
    <property type="entry name" value="Ig_sub2"/>
</dbReference>
<keyword evidence="6" id="KW-0325">Glycoprotein</keyword>
<dbReference type="WBParaSite" id="BXY_0192900.1">
    <property type="protein sequence ID" value="BXY_0192900.1"/>
    <property type="gene ID" value="BXY_0192900"/>
</dbReference>
<sequence>MMVSRSSEIYSYLSTLLFLLNLSNSYVIIDQSKCPLGWRAAADQCVRLELEPSPHDRAMEECAKQGAELVNIVRSAQIDQTLIVDLNEIVQEAERNGLNERVWLVGGLQDALAVPQLAYDLWLTTNRIMEKRSVERKVLALEKRFGSEELEISSVPADKPLSYICGLLPLTRRRLLYEEAFLPKGVPYFIEEPSASYSYINRPDGHFITIPCRAEGNPKPVIKWFQSGVEQVNLDSNSSSFIVSGGALLIPVGKEHIAEVMTFHCTATNLLGTIRSSSTIIRPAFIEPFRPNRLDAYPLSSRGDGTRLDCQAPPHYPKSHRYSWMRSGVTDKFVKVDERVYVSMDGTLYFSYNVKSDADTYACTLALNGPRSGQYGPFFNLVLPQTTENVTFAPKIDEYQPQVFPEVPVRGQIVQIECFAYGFPAPTYSWTRMDGKPLSKRHQITNFGRVLKILAAQPEDAVVYKCTATNERGVASAELHLVIQSPPSILRPLKDTMTSVYSEVKFSCPSAEPTPGHGSHIEWFRNGQPLVPILMAPEDRKRLKLKGNDLILKDVQEEDEGIYQCRLTNEIGSTGSIARLTVKNVSPAFHPNIFPQRVFVVEGTRLLLPCLYYAIPHGKAKWLRHDGSNAKFEEIVENNVTLLLIEKFTKAHSGRYECRATNNAGEASAFVNITLMTKPKVSISQSVQQEDEGGYGIRLTCEAELECSESDVCPEAHFDWQFNDQSARMLAKKGRLKMRQFIRSAEDPGHVKQRAELDASAAFVNHNVGRFACSSVFGGASAELEPYGGSSMATAFTPTQVKLLEVLPTAVKLAWRLPSMARKSEGIEAKLEGYQIERRTQSDRTWRPVSQALYRTQDKIIGSYLVRELSPNTKYQFRVRTQLADGTLSPASSSTDWLQTPPSPPEDIVQNIRWKILDTSHLLLEWDPVETKHTSGPNLRYNVTWTDSTNDVRHHYDIVDQPTHVIALKALTSKEKKSDEDCQIIAVGVQPLNDLGAGPAATDTVVYVTGHGPKRFAVDVVLNTYNATHLNLSWTWARAGECENVIGAQISCVEVFDGPVKEVTEQNAEFNLSIAHSYSQWLVGGLKPWTEYQCSIGAFDQYGRRGRQSLTTKPTRTAEPAPVHAPEITKIKLTETLSGYTTLIDWTAVKLRTVGNSTANERGYKVYVYISETAEKPVVLDLLESQLQDPSKPSARIDGLKLMFYYKIQVAGFNKGGTGPRSQSTTIRIGAPDQPSSARCVFCNPAAILIVLLLRILL</sequence>
<evidence type="ECO:0000256" key="5">
    <source>
        <dbReference type="ARBA" id="ARBA00023157"/>
    </source>
</evidence>
<dbReference type="GO" id="GO:0098609">
    <property type="term" value="P:cell-cell adhesion"/>
    <property type="evidence" value="ECO:0007669"/>
    <property type="project" value="TreeGrafter"/>
</dbReference>
<proteinExistence type="predicted"/>
<dbReference type="InterPro" id="IPR036116">
    <property type="entry name" value="FN3_sf"/>
</dbReference>
<accession>A0A1I7RMJ4</accession>
<dbReference type="SMART" id="SM00409">
    <property type="entry name" value="IG"/>
    <property type="match status" value="5"/>
</dbReference>
<organism evidence="8 9">
    <name type="scientific">Bursaphelenchus xylophilus</name>
    <name type="common">Pinewood nematode worm</name>
    <name type="synonym">Aphelenchoides xylophilus</name>
    <dbReference type="NCBI Taxonomy" id="6326"/>
    <lineage>
        <taxon>Eukaryota</taxon>
        <taxon>Metazoa</taxon>
        <taxon>Ecdysozoa</taxon>
        <taxon>Nematoda</taxon>
        <taxon>Chromadorea</taxon>
        <taxon>Rhabditida</taxon>
        <taxon>Tylenchina</taxon>
        <taxon>Tylenchomorpha</taxon>
        <taxon>Aphelenchoidea</taxon>
        <taxon>Aphelenchoididae</taxon>
        <taxon>Bursaphelenchus</taxon>
    </lineage>
</organism>
<evidence type="ECO:0000256" key="1">
    <source>
        <dbReference type="ARBA" id="ARBA00004236"/>
    </source>
</evidence>
<evidence type="ECO:0000256" key="7">
    <source>
        <dbReference type="ARBA" id="ARBA00023319"/>
    </source>
</evidence>
<dbReference type="PANTHER" id="PTHR44170">
    <property type="entry name" value="PROTEIN SIDEKICK"/>
    <property type="match status" value="1"/>
</dbReference>
<evidence type="ECO:0000256" key="4">
    <source>
        <dbReference type="ARBA" id="ARBA00023136"/>
    </source>
</evidence>
<dbReference type="PROSITE" id="PS50835">
    <property type="entry name" value="IG_LIKE"/>
    <property type="match status" value="6"/>
</dbReference>
<dbReference type="FunFam" id="2.60.40.10:FF:000005">
    <property type="entry name" value="Neuronal cell adhesion molecule"/>
    <property type="match status" value="1"/>
</dbReference>
<dbReference type="eggNOG" id="KOG3513">
    <property type="taxonomic scope" value="Eukaryota"/>
</dbReference>
<name>A0A1I7RMJ4_BURXY</name>
<keyword evidence="3" id="KW-0677">Repeat</keyword>
<evidence type="ECO:0000256" key="3">
    <source>
        <dbReference type="ARBA" id="ARBA00022737"/>
    </source>
</evidence>
<evidence type="ECO:0000256" key="6">
    <source>
        <dbReference type="ARBA" id="ARBA00023180"/>
    </source>
</evidence>
<dbReference type="InterPro" id="IPR036179">
    <property type="entry name" value="Ig-like_dom_sf"/>
</dbReference>
<dbReference type="InterPro" id="IPR013098">
    <property type="entry name" value="Ig_I-set"/>
</dbReference>
<dbReference type="AlphaFoldDB" id="A0A1I7RMJ4"/>
<keyword evidence="7" id="KW-0393">Immunoglobulin domain</keyword>
<dbReference type="CDD" id="cd00063">
    <property type="entry name" value="FN3"/>
    <property type="match status" value="2"/>
</dbReference>
<evidence type="ECO:0000313" key="9">
    <source>
        <dbReference type="WBParaSite" id="BXY_0192900.1"/>
    </source>
</evidence>
<dbReference type="Pfam" id="PF00041">
    <property type="entry name" value="fn3"/>
    <property type="match status" value="1"/>
</dbReference>
<dbReference type="PROSITE" id="PS50853">
    <property type="entry name" value="FN3"/>
    <property type="match status" value="2"/>
</dbReference>
<comment type="subcellular location">
    <subcellularLocation>
        <location evidence="1">Cell membrane</location>
    </subcellularLocation>
</comment>
<keyword evidence="2" id="KW-1003">Cell membrane</keyword>
<dbReference type="InterPro" id="IPR003599">
    <property type="entry name" value="Ig_sub"/>
</dbReference>
<evidence type="ECO:0000313" key="8">
    <source>
        <dbReference type="Proteomes" id="UP000095284"/>
    </source>
</evidence>
<dbReference type="InterPro" id="IPR007110">
    <property type="entry name" value="Ig-like_dom"/>
</dbReference>
<dbReference type="SUPFAM" id="SSF49265">
    <property type="entry name" value="Fibronectin type III"/>
    <property type="match status" value="2"/>
</dbReference>
<dbReference type="SMART" id="SM00408">
    <property type="entry name" value="IGc2"/>
    <property type="match status" value="4"/>
</dbReference>